<name>U6L346_EIMTE</name>
<dbReference type="RefSeq" id="XP_013232945.1">
    <property type="nucleotide sequence ID" value="XM_013377491.1"/>
</dbReference>
<organism evidence="4 5">
    <name type="scientific">Eimeria tenella</name>
    <name type="common">Coccidian parasite</name>
    <dbReference type="NCBI Taxonomy" id="5802"/>
    <lineage>
        <taxon>Eukaryota</taxon>
        <taxon>Sar</taxon>
        <taxon>Alveolata</taxon>
        <taxon>Apicomplexa</taxon>
        <taxon>Conoidasida</taxon>
        <taxon>Coccidia</taxon>
        <taxon>Eucoccidiorida</taxon>
        <taxon>Eimeriorina</taxon>
        <taxon>Eimeriidae</taxon>
        <taxon>Eimeria</taxon>
    </lineage>
</organism>
<reference evidence="4" key="2">
    <citation type="submission" date="2013-10" db="EMBL/GenBank/DDBJ databases">
        <authorList>
            <person name="Aslett M."/>
        </authorList>
    </citation>
    <scope>NUCLEOTIDE SEQUENCE [LARGE SCALE GENOMIC DNA]</scope>
    <source>
        <strain evidence="4">Houghton</strain>
    </source>
</reference>
<dbReference type="PANTHER" id="PTHR47236:SF4">
    <property type="entry name" value="GENE 9195-RELATED"/>
    <property type="match status" value="1"/>
</dbReference>
<sequence length="1352" mass="153364">MTGLVGVPQSFVDELTERLQDYGIVPEAPDSNASQTIKTRRLSGAVDFGYFGVSDPIQCLPLGSTVAWHIRPSPNPIYPVYLRNNLLNTNKQFDYGAFRDLDTDMKGGEQRVLFIFTFKEPGLYVFGLNTDPNKFMVLRVMEARRLCRDSALLPQLRTAETLAAVAARLPSTVETAAWTLFVIVVVGIIVVAVLVFLAAWTFKHQRLESLEADPKSKYNQPPPKHTSEKDERAEVEELVLQTQAKVPLEEDPGVLRARRALAKKLETQDPRLFVAVLNLTKQIKQDAEERCTRIVAERSEGLSQLLDLTRKLRQELADQLHDAAASEIWSKENDEEREEILSTLLSLLRLRRRDLVNKLALAEKEHEEVRFAAYRSDFDKLEAALKEKEEQLLLLRSRNDSLISSTILPAVGEKRQVQMSSIKLSVEAQIEGLLEEFRKARADADDDMPSIIELYKAKMKTIFEEAQGETKLAFRNMLSADIEERVRNGVTLLSSHLQLLEAMTSGNAVASYVVAFLCSQLMTGSLQLDLNEAKNNLRACEDDADERKALGAYRTLAGAAWKLTIFTTVIEQEIAAATQAVNKAVSEAKEAVEVNKTSPAEAADSLKAAVVSCLKVSNEVNHLRDEELESTASTLSRIIATRTECFHKRQSAFKSRKLLMLQWQQEFAAQYVSMQAQAAVALLRRGLRILSDQLKTFIKENKKDISELAALQEGLRAQQSAALTKLRQQLLACLRNQRKAASDELWDLEQRERNRIGEDLEEQTTQLQEACTKLDEAIAKEEAARDEYDKAILNMRQENQRGMMQLDAIQSLSDFKQKLLSKINVSFLSQAEEARSKGIDDPNVDEKLLQEWKNATAELEPFINREKEVFRRYTDSASKIQKENALRSFEESRESRRNQAALTRSLEQAEEEGDEELRRKRYALGTREVQRIVWHICALLSSGKRGSSEVEGLHLIVPEDKIEETVNELQQQLRRRRQSHLEYCLAQRSITEGTSKTELAILQTESLLGPSDLTDTTEGISRGSAMVNAADASGAILEVIKEAQKKLDEALDEIQKEQEEAEERERVEHEEEISRRRMAHELAKQKLNEEHAAKLAEAPEDIREQLIKEHEAALSQMEAALQSDLEAQEKETQRRLEERRQRLQKKRKQAEEEKQKAIDAAKAELEAKIAAEAKQKEDAAELEEMQRLINESTNAAAVAEQLSFRNIAEVAEGRIIELGQNDVSKGRLWVLLQLLARKHNKESSALLQELSLKKAEAISALTENFWKEKGGRTVDGRPDDVQGLYKMDDRIRLQLQELQHRQVTELDESMKQMECRAKLKRENEAVGWSTNERKQIHDLELPTGRLGQLRYC</sequence>
<feature type="transmembrane region" description="Helical" evidence="3">
    <location>
        <begin position="178"/>
        <end position="202"/>
    </location>
</feature>
<dbReference type="PANTHER" id="PTHR47236">
    <property type="entry name" value="GENE, 32742-RELATED-RELATED"/>
    <property type="match status" value="1"/>
</dbReference>
<evidence type="ECO:0000256" key="3">
    <source>
        <dbReference type="SAM" id="Phobius"/>
    </source>
</evidence>
<gene>
    <name evidence="4" type="ORF">ETH_00023635</name>
</gene>
<dbReference type="OrthoDB" id="439917at2759"/>
<dbReference type="OMA" id="MTFITTE"/>
<feature type="compositionally biased region" description="Basic and acidic residues" evidence="2">
    <location>
        <begin position="884"/>
        <end position="897"/>
    </location>
</feature>
<keyword evidence="5" id="KW-1185">Reference proteome</keyword>
<reference evidence="4" key="1">
    <citation type="submission" date="2013-10" db="EMBL/GenBank/DDBJ databases">
        <title>Genomic analysis of the causative agents of coccidiosis in chickens.</title>
        <authorList>
            <person name="Reid A.J."/>
            <person name="Blake D."/>
            <person name="Billington K."/>
            <person name="Browne H."/>
            <person name="Dunn M."/>
            <person name="Hung S."/>
            <person name="Kawahara F."/>
            <person name="Miranda-Saavedra D."/>
            <person name="Mourier T."/>
            <person name="Nagra H."/>
            <person name="Otto T.D."/>
            <person name="Rawlings N."/>
            <person name="Sanchez A."/>
            <person name="Sanders M."/>
            <person name="Subramaniam C."/>
            <person name="Tay Y."/>
            <person name="Dear P."/>
            <person name="Doerig C."/>
            <person name="Gruber A."/>
            <person name="Parkinson J."/>
            <person name="Shirley M."/>
            <person name="Wan K.L."/>
            <person name="Berriman M."/>
            <person name="Tomley F."/>
            <person name="Pain A."/>
        </authorList>
    </citation>
    <scope>NUCLEOTIDE SEQUENCE [LARGE SCALE GENOMIC DNA]</scope>
    <source>
        <strain evidence="4">Houghton</strain>
    </source>
</reference>
<accession>U6L346</accession>
<evidence type="ECO:0000256" key="1">
    <source>
        <dbReference type="SAM" id="Coils"/>
    </source>
</evidence>
<feature type="region of interest" description="Disordered" evidence="2">
    <location>
        <begin position="1126"/>
        <end position="1155"/>
    </location>
</feature>
<keyword evidence="3" id="KW-1133">Transmembrane helix</keyword>
<dbReference type="GeneID" id="25253839"/>
<evidence type="ECO:0000256" key="2">
    <source>
        <dbReference type="SAM" id="MobiDB-lite"/>
    </source>
</evidence>
<feature type="coiled-coil region" evidence="1">
    <location>
        <begin position="345"/>
        <end position="398"/>
    </location>
</feature>
<feature type="region of interest" description="Disordered" evidence="2">
    <location>
        <begin position="884"/>
        <end position="916"/>
    </location>
</feature>
<keyword evidence="3" id="KW-0812">Transmembrane</keyword>
<dbReference type="VEuPathDB" id="ToxoDB:ETH2_0651200"/>
<keyword evidence="1" id="KW-0175">Coiled coil</keyword>
<evidence type="ECO:0000313" key="4">
    <source>
        <dbReference type="EMBL" id="CDJ42195.1"/>
    </source>
</evidence>
<keyword evidence="3" id="KW-0472">Membrane</keyword>
<dbReference type="EMBL" id="HG675698">
    <property type="protein sequence ID" value="CDJ42195.1"/>
    <property type="molecule type" value="Genomic_DNA"/>
</dbReference>
<evidence type="ECO:0000313" key="5">
    <source>
        <dbReference type="Proteomes" id="UP000030747"/>
    </source>
</evidence>
<proteinExistence type="predicted"/>
<feature type="region of interest" description="Disordered" evidence="2">
    <location>
        <begin position="213"/>
        <end position="233"/>
    </location>
</feature>
<protein>
    <submittedName>
        <fullName evidence="4">Uncharacterized protein</fullName>
    </submittedName>
</protein>
<feature type="compositionally biased region" description="Basic and acidic residues" evidence="2">
    <location>
        <begin position="1127"/>
        <end position="1141"/>
    </location>
</feature>
<feature type="region of interest" description="Disordered" evidence="2">
    <location>
        <begin position="1055"/>
        <end position="1075"/>
    </location>
</feature>
<feature type="coiled-coil region" evidence="1">
    <location>
        <begin position="731"/>
        <end position="801"/>
    </location>
</feature>
<dbReference type="VEuPathDB" id="ToxoDB:ETH_00023635"/>
<dbReference type="Proteomes" id="UP000030747">
    <property type="component" value="Unassembled WGS sequence"/>
</dbReference>